<dbReference type="RefSeq" id="WP_003470055.1">
    <property type="nucleotide sequence ID" value="NZ_APML01000042.1"/>
</dbReference>
<comment type="caution">
    <text evidence="3">The sequence shown here is derived from an EMBL/GenBank/DDBJ whole genome shotgun (WGS) entry which is preliminary data.</text>
</comment>
<evidence type="ECO:0000256" key="1">
    <source>
        <dbReference type="SAM" id="Phobius"/>
    </source>
</evidence>
<gene>
    <name evidence="3" type="ORF">J416_10511</name>
</gene>
<dbReference type="Proteomes" id="UP000012283">
    <property type="component" value="Unassembled WGS sequence"/>
</dbReference>
<keyword evidence="1" id="KW-1133">Transmembrane helix</keyword>
<dbReference type="InterPro" id="IPR003675">
    <property type="entry name" value="Rce1/LyrA-like_dom"/>
</dbReference>
<dbReference type="Pfam" id="PF02517">
    <property type="entry name" value="Rce1-like"/>
    <property type="match status" value="1"/>
</dbReference>
<protein>
    <recommendedName>
        <fullName evidence="2">CAAX prenyl protease 2/Lysostaphin resistance protein A-like domain-containing protein</fullName>
    </recommendedName>
</protein>
<dbReference type="PANTHER" id="PTHR36435">
    <property type="entry name" value="SLR1288 PROTEIN"/>
    <property type="match status" value="1"/>
</dbReference>
<dbReference type="EMBL" id="APML01000042">
    <property type="protein sequence ID" value="ENH96438.1"/>
    <property type="molecule type" value="Genomic_DNA"/>
</dbReference>
<dbReference type="eggNOG" id="COG1266">
    <property type="taxonomic scope" value="Bacteria"/>
</dbReference>
<evidence type="ECO:0000313" key="3">
    <source>
        <dbReference type="EMBL" id="ENH96438.1"/>
    </source>
</evidence>
<accession>N4W841</accession>
<dbReference type="STRING" id="1308866.J416_10511"/>
<feature type="transmembrane region" description="Helical" evidence="1">
    <location>
        <begin position="134"/>
        <end position="152"/>
    </location>
</feature>
<evidence type="ECO:0000313" key="4">
    <source>
        <dbReference type="Proteomes" id="UP000012283"/>
    </source>
</evidence>
<feature type="transmembrane region" description="Helical" evidence="1">
    <location>
        <begin position="18"/>
        <end position="37"/>
    </location>
</feature>
<organism evidence="3 4">
    <name type="scientific">Gracilibacillus halophilus YIM-C55.5</name>
    <dbReference type="NCBI Taxonomy" id="1308866"/>
    <lineage>
        <taxon>Bacteria</taxon>
        <taxon>Bacillati</taxon>
        <taxon>Bacillota</taxon>
        <taxon>Bacilli</taxon>
        <taxon>Bacillales</taxon>
        <taxon>Bacillaceae</taxon>
        <taxon>Gracilibacillus</taxon>
    </lineage>
</organism>
<keyword evidence="1" id="KW-0812">Transmembrane</keyword>
<feature type="transmembrane region" description="Helical" evidence="1">
    <location>
        <begin position="49"/>
        <end position="71"/>
    </location>
</feature>
<dbReference type="OrthoDB" id="9782250at2"/>
<proteinExistence type="predicted"/>
<feature type="transmembrane region" description="Helical" evidence="1">
    <location>
        <begin position="91"/>
        <end position="113"/>
    </location>
</feature>
<dbReference type="InterPro" id="IPR052710">
    <property type="entry name" value="CAAX_protease"/>
</dbReference>
<dbReference type="PANTHER" id="PTHR36435:SF1">
    <property type="entry name" value="CAAX AMINO TERMINAL PROTEASE FAMILY PROTEIN"/>
    <property type="match status" value="1"/>
</dbReference>
<feature type="transmembrane region" description="Helical" evidence="1">
    <location>
        <begin position="164"/>
        <end position="185"/>
    </location>
</feature>
<sequence length="234" mass="26599">MNNHESFFLKSPWTWKELLKLLTLVLVIVPIFIEYLLKEYLLHVLQNDLYSGTIVGLIMSFIFMFGLYIIAMKPHNLSWEEVGLKKFSNKYWGAIFGWTVVVIVTSIAIVVVMDALLEVGSENTKTDSLQSRMTLLNFLIGFVSAAIISPLYEEIFYRGFLYRFLRSKFGILISMLGSSFIFMIVHIPTFNTLPINFISGIVFAWTYEKSGSIIPAMIIHATFNGLAIILTALG</sequence>
<feature type="transmembrane region" description="Helical" evidence="1">
    <location>
        <begin position="213"/>
        <end position="233"/>
    </location>
</feature>
<evidence type="ECO:0000259" key="2">
    <source>
        <dbReference type="Pfam" id="PF02517"/>
    </source>
</evidence>
<feature type="domain" description="CAAX prenyl protease 2/Lysostaphin resistance protein A-like" evidence="2">
    <location>
        <begin position="137"/>
        <end position="225"/>
    </location>
</feature>
<keyword evidence="4" id="KW-1185">Reference proteome</keyword>
<dbReference type="PATRIC" id="fig|1308866.3.peg.2132"/>
<reference evidence="3 4" key="1">
    <citation type="submission" date="2013-03" db="EMBL/GenBank/DDBJ databases">
        <title>Draft genome sequence of Gracibacillus halophilus YIM-C55.5, a moderately halophilic and thermophilic organism from the Xiaochaidamu salt lake.</title>
        <authorList>
            <person name="Sugumar T."/>
            <person name="Polireddy D.R."/>
            <person name="Antony A."/>
            <person name="Madhava Y.R."/>
            <person name="Sivakumar N."/>
        </authorList>
    </citation>
    <scope>NUCLEOTIDE SEQUENCE [LARGE SCALE GENOMIC DNA]</scope>
    <source>
        <strain evidence="3 4">YIM-C55.5</strain>
    </source>
</reference>
<dbReference type="GO" id="GO:0004175">
    <property type="term" value="F:endopeptidase activity"/>
    <property type="evidence" value="ECO:0007669"/>
    <property type="project" value="UniProtKB-ARBA"/>
</dbReference>
<name>N4W841_9BACI</name>
<dbReference type="AlphaFoldDB" id="N4W841"/>
<dbReference type="GO" id="GO:0080120">
    <property type="term" value="P:CAAX-box protein maturation"/>
    <property type="evidence" value="ECO:0007669"/>
    <property type="project" value="UniProtKB-ARBA"/>
</dbReference>
<keyword evidence="1" id="KW-0472">Membrane</keyword>